<accession>A0A142NQU6</accession>
<dbReference type="FunFam" id="3.40.605.10:FF:000012">
    <property type="entry name" value="NAD-dependent succinate-semialdehyde dehydrogenase"/>
    <property type="match status" value="1"/>
</dbReference>
<name>A0A142NQU6_BRELN</name>
<dbReference type="InterPro" id="IPR015590">
    <property type="entry name" value="Aldehyde_DH_dom"/>
</dbReference>
<evidence type="ECO:0000256" key="1">
    <source>
        <dbReference type="ARBA" id="ARBA00009986"/>
    </source>
</evidence>
<dbReference type="AlphaFoldDB" id="A0A142NQU6"/>
<organism evidence="5 6">
    <name type="scientific">Brevibacterium linens</name>
    <dbReference type="NCBI Taxonomy" id="1703"/>
    <lineage>
        <taxon>Bacteria</taxon>
        <taxon>Bacillati</taxon>
        <taxon>Actinomycetota</taxon>
        <taxon>Actinomycetes</taxon>
        <taxon>Micrococcales</taxon>
        <taxon>Brevibacteriaceae</taxon>
        <taxon>Brevibacterium</taxon>
    </lineage>
</organism>
<evidence type="ECO:0000256" key="3">
    <source>
        <dbReference type="ARBA" id="ARBA00023002"/>
    </source>
</evidence>
<dbReference type="SUPFAM" id="SSF53720">
    <property type="entry name" value="ALDH-like"/>
    <property type="match status" value="1"/>
</dbReference>
<evidence type="ECO:0000259" key="4">
    <source>
        <dbReference type="Pfam" id="PF00171"/>
    </source>
</evidence>
<gene>
    <name evidence="5" type="ORF">A2T55_14125</name>
</gene>
<evidence type="ECO:0000256" key="2">
    <source>
        <dbReference type="ARBA" id="ARBA00022857"/>
    </source>
</evidence>
<dbReference type="InterPro" id="IPR016163">
    <property type="entry name" value="Ald_DH_C"/>
</dbReference>
<dbReference type="Gene3D" id="3.40.309.10">
    <property type="entry name" value="Aldehyde Dehydrogenase, Chain A, domain 2"/>
    <property type="match status" value="1"/>
</dbReference>
<dbReference type="InterPro" id="IPR044148">
    <property type="entry name" value="ALDH_GabD1-like"/>
</dbReference>
<dbReference type="EMBL" id="CP014869">
    <property type="protein sequence ID" value="AMT94740.1"/>
    <property type="molecule type" value="Genomic_DNA"/>
</dbReference>
<dbReference type="InterPro" id="IPR016162">
    <property type="entry name" value="Ald_DH_N"/>
</dbReference>
<dbReference type="InterPro" id="IPR016161">
    <property type="entry name" value="Ald_DH/histidinol_DH"/>
</dbReference>
<dbReference type="RefSeq" id="WP_062862305.1">
    <property type="nucleotide sequence ID" value="NZ_CP014869.1"/>
</dbReference>
<dbReference type="KEGG" id="bly:A2T55_14125"/>
<sequence>MTAKFNTTNPATGEVLKEFPTASDEEISAVIDASDAAFQTWRTTVVRERSAPLARAADLMDERRWDLAELLTLEMGKLRAEAEAEVELAARILRYYSEEGPLLLSDEVLAPSSGGSAVMKYEPIGPILGVMPWNFPYYQVVRLAAPNLVAGNTIILKHASNCPQSALAFEQVMNDAQLPSDCYRNVFADSDQIQTIIADERVRGASLTGSEGAGAAVAGAAGHNLKKSILELGGSDPFIVLDSADLDATVTAAVKGRMTNSGQSCIASKRLIVVEDLYDEFVDLMTAKMSQFVAGDPADSVTTMAPLSSEKAAQELMEQVHDAIDHGAKVHTGGHRVDRPGAFVEPTVLTGVTEQMRAYSEELFGPVAVVYSVAGEDEAVALANDSSFGLGGTVVSDDIEKAQRVADRIDTGMVWINQATWTEPDLPFGGTKRSGVGRELGAEGVREFVNKKLIRTP</sequence>
<proteinExistence type="inferred from homology"/>
<dbReference type="PANTHER" id="PTHR43217:SF2">
    <property type="entry name" value="SUCCINATE-SEMIALDEHYDE DEHYDROGENASE [NADP(+)]"/>
    <property type="match status" value="1"/>
</dbReference>
<dbReference type="Gene3D" id="3.40.605.10">
    <property type="entry name" value="Aldehyde Dehydrogenase, Chain A, domain 1"/>
    <property type="match status" value="1"/>
</dbReference>
<reference evidence="6" key="1">
    <citation type="submission" date="2016-03" db="EMBL/GenBank/DDBJ databases">
        <authorList>
            <person name="Ploux O."/>
        </authorList>
    </citation>
    <scope>NUCLEOTIDE SEQUENCE [LARGE SCALE GENOMIC DNA]</scope>
    <source>
        <strain evidence="6">BS258</strain>
    </source>
</reference>
<dbReference type="InterPro" id="IPR047110">
    <property type="entry name" value="GABD/Sad-like"/>
</dbReference>
<keyword evidence="3" id="KW-0560">Oxidoreductase</keyword>
<comment type="similarity">
    <text evidence="1">Belongs to the aldehyde dehydrogenase family.</text>
</comment>
<dbReference type="FunFam" id="3.40.309.10:FF:000009">
    <property type="entry name" value="Aldehyde dehydrogenase A"/>
    <property type="match status" value="1"/>
</dbReference>
<protein>
    <submittedName>
        <fullName evidence="5">Succinate-semialdehyde dehydrogenase</fullName>
    </submittedName>
</protein>
<keyword evidence="2" id="KW-0521">NADP</keyword>
<feature type="domain" description="Aldehyde dehydrogenase" evidence="4">
    <location>
        <begin position="4"/>
        <end position="453"/>
    </location>
</feature>
<evidence type="ECO:0000313" key="5">
    <source>
        <dbReference type="EMBL" id="AMT94740.1"/>
    </source>
</evidence>
<evidence type="ECO:0000313" key="6">
    <source>
        <dbReference type="Proteomes" id="UP000075950"/>
    </source>
</evidence>
<dbReference type="GO" id="GO:0004030">
    <property type="term" value="F:aldehyde dehydrogenase [NAD(P)+] activity"/>
    <property type="evidence" value="ECO:0007669"/>
    <property type="project" value="InterPro"/>
</dbReference>
<dbReference type="Pfam" id="PF00171">
    <property type="entry name" value="Aldedh"/>
    <property type="match status" value="1"/>
</dbReference>
<dbReference type="PANTHER" id="PTHR43217">
    <property type="entry name" value="SUCCINATE SEMIALDEHYDE DEHYDROGENASE [NAD(P)+] SAD"/>
    <property type="match status" value="1"/>
</dbReference>
<dbReference type="GO" id="GO:0004777">
    <property type="term" value="F:succinate-semialdehyde dehydrogenase (NAD+) activity"/>
    <property type="evidence" value="ECO:0007669"/>
    <property type="project" value="TreeGrafter"/>
</dbReference>
<dbReference type="Proteomes" id="UP000075950">
    <property type="component" value="Chromosome"/>
</dbReference>
<dbReference type="CDD" id="cd07100">
    <property type="entry name" value="ALDH_SSADH1_GabD1"/>
    <property type="match status" value="1"/>
</dbReference>